<dbReference type="PROSITE" id="PS51462">
    <property type="entry name" value="NUDIX"/>
    <property type="match status" value="1"/>
</dbReference>
<comment type="cofactor">
    <cofactor evidence="1">
        <name>Mg(2+)</name>
        <dbReference type="ChEBI" id="CHEBI:18420"/>
    </cofactor>
</comment>
<evidence type="ECO:0000259" key="3">
    <source>
        <dbReference type="PROSITE" id="PS51462"/>
    </source>
</evidence>
<evidence type="ECO:0000313" key="5">
    <source>
        <dbReference type="Proteomes" id="UP001228376"/>
    </source>
</evidence>
<dbReference type="RefSeq" id="WP_306068000.1">
    <property type="nucleotide sequence ID" value="NZ_JAROCA020000001.1"/>
</dbReference>
<proteinExistence type="predicted"/>
<dbReference type="Proteomes" id="UP001228376">
    <property type="component" value="Unassembled WGS sequence"/>
</dbReference>
<sequence>MQRVANCILEYNEQILLIKKPSRGWYAMPGGKMEQGETIKEAAVREYWEETGLHLIQPRLAGVFTFNIYEQDHLEKEWMMFTFACKSHEGMLNEYCREGELKWKPRNEILTLPMAKGDKQIFEHVLASEDILYGSFQYTSDYQLLDFRLETQ</sequence>
<dbReference type="PANTHER" id="PTHR43046:SF2">
    <property type="entry name" value="8-OXO-DGTP DIPHOSPHATASE-RELATED"/>
    <property type="match status" value="1"/>
</dbReference>
<dbReference type="Gene3D" id="3.90.79.10">
    <property type="entry name" value="Nucleoside Triphosphate Pyrophosphohydrolase"/>
    <property type="match status" value="1"/>
</dbReference>
<dbReference type="InterPro" id="IPR015797">
    <property type="entry name" value="NUDIX_hydrolase-like_dom_sf"/>
</dbReference>
<dbReference type="EMBL" id="JAROCA020000001">
    <property type="protein sequence ID" value="MDY0405123.1"/>
    <property type="molecule type" value="Genomic_DNA"/>
</dbReference>
<dbReference type="PRINTS" id="PR00502">
    <property type="entry name" value="NUDIXFAMILY"/>
</dbReference>
<feature type="domain" description="Nudix hydrolase" evidence="3">
    <location>
        <begin position="1"/>
        <end position="127"/>
    </location>
</feature>
<keyword evidence="2" id="KW-0378">Hydrolase</keyword>
<name>A0ABU5CFL8_9BACI</name>
<organism evidence="4 5">
    <name type="scientific">Tigheibacillus jepli</name>
    <dbReference type="NCBI Taxonomy" id="3035914"/>
    <lineage>
        <taxon>Bacteria</taxon>
        <taxon>Bacillati</taxon>
        <taxon>Bacillota</taxon>
        <taxon>Bacilli</taxon>
        <taxon>Bacillales</taxon>
        <taxon>Bacillaceae</taxon>
        <taxon>Tigheibacillus</taxon>
    </lineage>
</organism>
<gene>
    <name evidence="4" type="ORF">P5G51_006660</name>
</gene>
<dbReference type="PANTHER" id="PTHR43046">
    <property type="entry name" value="GDP-MANNOSE MANNOSYL HYDROLASE"/>
    <property type="match status" value="1"/>
</dbReference>
<protein>
    <submittedName>
        <fullName evidence="4">8-oxo-dGTP diphosphatase</fullName>
    </submittedName>
</protein>
<accession>A0ABU5CFL8</accession>
<evidence type="ECO:0000256" key="1">
    <source>
        <dbReference type="ARBA" id="ARBA00001946"/>
    </source>
</evidence>
<evidence type="ECO:0000313" key="4">
    <source>
        <dbReference type="EMBL" id="MDY0405123.1"/>
    </source>
</evidence>
<dbReference type="Pfam" id="PF00293">
    <property type="entry name" value="NUDIX"/>
    <property type="match status" value="1"/>
</dbReference>
<dbReference type="InterPro" id="IPR020476">
    <property type="entry name" value="Nudix_hydrolase"/>
</dbReference>
<dbReference type="InterPro" id="IPR000086">
    <property type="entry name" value="NUDIX_hydrolase_dom"/>
</dbReference>
<evidence type="ECO:0000256" key="2">
    <source>
        <dbReference type="ARBA" id="ARBA00022801"/>
    </source>
</evidence>
<keyword evidence="5" id="KW-1185">Reference proteome</keyword>
<reference evidence="4 5" key="1">
    <citation type="submission" date="2023-10" db="EMBL/GenBank/DDBJ databases">
        <title>179-bfca-hs.</title>
        <authorList>
            <person name="Miliotis G."/>
            <person name="Sengupta P."/>
            <person name="Hameed A."/>
            <person name="Chuvochina M."/>
            <person name="Mcdonagh F."/>
            <person name="Simpson A.C."/>
            <person name="Singh N.K."/>
            <person name="Rekha P.D."/>
            <person name="Raman K."/>
            <person name="Hugenholtz P."/>
            <person name="Venkateswaran K."/>
        </authorList>
    </citation>
    <scope>NUCLEOTIDE SEQUENCE [LARGE SCALE GENOMIC DNA]</scope>
    <source>
        <strain evidence="4 5">179-BFC-A-HS</strain>
    </source>
</reference>
<dbReference type="CDD" id="cd18886">
    <property type="entry name" value="NUDIX_MutT_Nudt1"/>
    <property type="match status" value="1"/>
</dbReference>
<dbReference type="SUPFAM" id="SSF55811">
    <property type="entry name" value="Nudix"/>
    <property type="match status" value="1"/>
</dbReference>
<comment type="caution">
    <text evidence="4">The sequence shown here is derived from an EMBL/GenBank/DDBJ whole genome shotgun (WGS) entry which is preliminary data.</text>
</comment>